<evidence type="ECO:0000256" key="2">
    <source>
        <dbReference type="ARBA" id="ARBA00022771"/>
    </source>
</evidence>
<comment type="caution">
    <text evidence="8">The sequence shown here is derived from an EMBL/GenBank/DDBJ whole genome shotgun (WGS) entry which is preliminary data.</text>
</comment>
<dbReference type="PROSITE" id="PS50950">
    <property type="entry name" value="ZF_THAP"/>
    <property type="match status" value="1"/>
</dbReference>
<keyword evidence="4 5" id="KW-0238">DNA-binding</keyword>
<evidence type="ECO:0000256" key="1">
    <source>
        <dbReference type="ARBA" id="ARBA00022723"/>
    </source>
</evidence>
<evidence type="ECO:0000313" key="9">
    <source>
        <dbReference type="Proteomes" id="UP001159405"/>
    </source>
</evidence>
<evidence type="ECO:0000256" key="3">
    <source>
        <dbReference type="ARBA" id="ARBA00022833"/>
    </source>
</evidence>
<keyword evidence="2 5" id="KW-0863">Zinc-finger</keyword>
<name>A0ABN8QM76_9CNID</name>
<feature type="region of interest" description="Disordered" evidence="6">
    <location>
        <begin position="295"/>
        <end position="330"/>
    </location>
</feature>
<proteinExistence type="predicted"/>
<evidence type="ECO:0000256" key="4">
    <source>
        <dbReference type="ARBA" id="ARBA00023125"/>
    </source>
</evidence>
<organism evidence="8 9">
    <name type="scientific">Porites lobata</name>
    <dbReference type="NCBI Taxonomy" id="104759"/>
    <lineage>
        <taxon>Eukaryota</taxon>
        <taxon>Metazoa</taxon>
        <taxon>Cnidaria</taxon>
        <taxon>Anthozoa</taxon>
        <taxon>Hexacorallia</taxon>
        <taxon>Scleractinia</taxon>
        <taxon>Fungiina</taxon>
        <taxon>Poritidae</taxon>
        <taxon>Porites</taxon>
    </lineage>
</organism>
<sequence length="456" mass="51657">MVGSRCVIQGCDNRSNRAAGVALHSPTEKTRDVWLRFVRTKRKNFNQKRGTRFVICSVHFEESCFTRPFHPSQRRQVWHGSLPSIWKRSEHKTSLFPVSFLRTVQRARGRIFKKYSILLDNPVQSNQSSNKLLLKVSIYLIYLCFSLLSAPRLCIHWEHVHFADTAMPFENTDIDNATMQYDQGNFSSMVIPSGNMADAEVQPEHTNWVNDAEQSEGLDECVDETTSGALDVVNIEQISGNLISGKVSTKTKEEEVVVDDAGSNESLEDSPPPLTPSTCSSCASLRQQKKKLQRQLRGLESKLETNQTKREETFERLSKNKTDLVSTESQTEDVTVMNDNEVNLNEDSFEEYINIDEESIEQGQKGQETDDEGDQDWTPQEAESAYEQAGDDDCKQGPNPKLNCEGKNFREEPKEIVFLSKLLLLFQTCHWCFASNPALSLSQSGTMLTIRSTCSQ</sequence>
<dbReference type="SMART" id="SM00980">
    <property type="entry name" value="THAP"/>
    <property type="match status" value="1"/>
</dbReference>
<dbReference type="Proteomes" id="UP001159405">
    <property type="component" value="Unassembled WGS sequence"/>
</dbReference>
<protein>
    <recommendedName>
        <fullName evidence="7">THAP-type domain-containing protein</fullName>
    </recommendedName>
</protein>
<feature type="compositionally biased region" description="Basic and acidic residues" evidence="6">
    <location>
        <begin position="297"/>
        <end position="322"/>
    </location>
</feature>
<feature type="region of interest" description="Disordered" evidence="6">
    <location>
        <begin position="256"/>
        <end position="282"/>
    </location>
</feature>
<dbReference type="InterPro" id="IPR006612">
    <property type="entry name" value="THAP_Znf"/>
</dbReference>
<evidence type="ECO:0000256" key="5">
    <source>
        <dbReference type="PROSITE-ProRule" id="PRU00309"/>
    </source>
</evidence>
<feature type="domain" description="THAP-type" evidence="7">
    <location>
        <begin position="1"/>
        <end position="86"/>
    </location>
</feature>
<evidence type="ECO:0000313" key="8">
    <source>
        <dbReference type="EMBL" id="CAH3167004.1"/>
    </source>
</evidence>
<dbReference type="Pfam" id="PF05485">
    <property type="entry name" value="THAP"/>
    <property type="match status" value="1"/>
</dbReference>
<evidence type="ECO:0000259" key="7">
    <source>
        <dbReference type="PROSITE" id="PS50950"/>
    </source>
</evidence>
<dbReference type="EMBL" id="CALNXK010000139">
    <property type="protein sequence ID" value="CAH3167004.1"/>
    <property type="molecule type" value="Genomic_DNA"/>
</dbReference>
<reference evidence="8 9" key="1">
    <citation type="submission" date="2022-05" db="EMBL/GenBank/DDBJ databases">
        <authorList>
            <consortium name="Genoscope - CEA"/>
            <person name="William W."/>
        </authorList>
    </citation>
    <scope>NUCLEOTIDE SEQUENCE [LARGE SCALE GENOMIC DNA]</scope>
</reference>
<keyword evidence="9" id="KW-1185">Reference proteome</keyword>
<accession>A0ABN8QM76</accession>
<evidence type="ECO:0000256" key="6">
    <source>
        <dbReference type="SAM" id="MobiDB-lite"/>
    </source>
</evidence>
<keyword evidence="3" id="KW-0862">Zinc</keyword>
<keyword evidence="1" id="KW-0479">Metal-binding</keyword>
<gene>
    <name evidence="8" type="ORF">PLOB_00007974</name>
</gene>
<feature type="region of interest" description="Disordered" evidence="6">
    <location>
        <begin position="360"/>
        <end position="383"/>
    </location>
</feature>
<dbReference type="SUPFAM" id="SSF57716">
    <property type="entry name" value="Glucocorticoid receptor-like (DNA-binding domain)"/>
    <property type="match status" value="1"/>
</dbReference>